<dbReference type="PROSITE" id="PS50943">
    <property type="entry name" value="HTH_CROC1"/>
    <property type="match status" value="1"/>
</dbReference>
<dbReference type="CDD" id="cd01392">
    <property type="entry name" value="HTH_LacI"/>
    <property type="match status" value="1"/>
</dbReference>
<protein>
    <submittedName>
        <fullName evidence="6">LacI family DNA-binding transcriptional regulator</fullName>
    </submittedName>
</protein>
<dbReference type="SUPFAM" id="SSF47413">
    <property type="entry name" value="lambda repressor-like DNA-binding domains"/>
    <property type="match status" value="1"/>
</dbReference>
<evidence type="ECO:0000313" key="6">
    <source>
        <dbReference type="EMBL" id="GAA4071425.1"/>
    </source>
</evidence>
<dbReference type="PROSITE" id="PS50932">
    <property type="entry name" value="HTH_LACI_2"/>
    <property type="match status" value="1"/>
</dbReference>
<feature type="domain" description="HTH lacI-type" evidence="4">
    <location>
        <begin position="7"/>
        <end position="61"/>
    </location>
</feature>
<dbReference type="Proteomes" id="UP001500683">
    <property type="component" value="Unassembled WGS sequence"/>
</dbReference>
<keyword evidence="1" id="KW-0805">Transcription regulation</keyword>
<name>A0ABP7VPG9_9ACTN</name>
<feature type="domain" description="HTH cro/C1-type" evidence="5">
    <location>
        <begin position="1"/>
        <end position="51"/>
    </location>
</feature>
<keyword evidence="2 6" id="KW-0238">DNA-binding</keyword>
<evidence type="ECO:0000256" key="1">
    <source>
        <dbReference type="ARBA" id="ARBA00023015"/>
    </source>
</evidence>
<dbReference type="SUPFAM" id="SSF53822">
    <property type="entry name" value="Periplasmic binding protein-like I"/>
    <property type="match status" value="1"/>
</dbReference>
<evidence type="ECO:0000256" key="3">
    <source>
        <dbReference type="ARBA" id="ARBA00023163"/>
    </source>
</evidence>
<dbReference type="RefSeq" id="WP_344946561.1">
    <property type="nucleotide sequence ID" value="NZ_BAAAZG010000017.1"/>
</dbReference>
<keyword evidence="7" id="KW-1185">Reference proteome</keyword>
<dbReference type="InterPro" id="IPR046335">
    <property type="entry name" value="LacI/GalR-like_sensor"/>
</dbReference>
<dbReference type="EMBL" id="BAAAZG010000017">
    <property type="protein sequence ID" value="GAA4071425.1"/>
    <property type="molecule type" value="Genomic_DNA"/>
</dbReference>
<dbReference type="InterPro" id="IPR000843">
    <property type="entry name" value="HTH_LacI"/>
</dbReference>
<dbReference type="SMART" id="SM00354">
    <property type="entry name" value="HTH_LACI"/>
    <property type="match status" value="1"/>
</dbReference>
<dbReference type="InterPro" id="IPR028082">
    <property type="entry name" value="Peripla_BP_I"/>
</dbReference>
<dbReference type="Pfam" id="PF13377">
    <property type="entry name" value="Peripla_BP_3"/>
    <property type="match status" value="1"/>
</dbReference>
<proteinExistence type="predicted"/>
<dbReference type="Gene3D" id="3.40.50.2300">
    <property type="match status" value="2"/>
</dbReference>
<dbReference type="Gene3D" id="1.10.260.40">
    <property type="entry name" value="lambda repressor-like DNA-binding domains"/>
    <property type="match status" value="1"/>
</dbReference>
<sequence length="339" mass="36085">MRDRSGVTISEVAAAAGVSRQTVSNVLNAPDRVAPATAERVRRAIDELGYLPNRAARNLRERTSRCIGFKIAPPSGLNNLLDRFLHALAESAGGVGYHLLLFSASTVDEELAAYAELIGTGTVDGFVLADIDTADERLDWCAERGIPCVSFGRPTVPGPCSWVDVDGGDGLAQSVDHLVARGHHRIAYLGWPEGPRVGDERRAGWRAAMRRHGLATEGLSGASAEDPAEVAAVARRLVRQPDPPTAFACGSDTFAVAARQAVGADSAGRPRVEVVGYDDSPSAALMTPPLSSVRQPLDQVAYHVVDLLVRQFRAPGGPPEGVMLRPELVARERPGQNPR</sequence>
<evidence type="ECO:0000313" key="7">
    <source>
        <dbReference type="Proteomes" id="UP001500683"/>
    </source>
</evidence>
<organism evidence="6 7">
    <name type="scientific">Actinomadura miaoliensis</name>
    <dbReference type="NCBI Taxonomy" id="430685"/>
    <lineage>
        <taxon>Bacteria</taxon>
        <taxon>Bacillati</taxon>
        <taxon>Actinomycetota</taxon>
        <taxon>Actinomycetes</taxon>
        <taxon>Streptosporangiales</taxon>
        <taxon>Thermomonosporaceae</taxon>
        <taxon>Actinomadura</taxon>
    </lineage>
</organism>
<dbReference type="InterPro" id="IPR010982">
    <property type="entry name" value="Lambda_DNA-bd_dom_sf"/>
</dbReference>
<evidence type="ECO:0000259" key="5">
    <source>
        <dbReference type="PROSITE" id="PS50943"/>
    </source>
</evidence>
<comment type="caution">
    <text evidence="6">The sequence shown here is derived from an EMBL/GenBank/DDBJ whole genome shotgun (WGS) entry which is preliminary data.</text>
</comment>
<dbReference type="PROSITE" id="PS00356">
    <property type="entry name" value="HTH_LACI_1"/>
    <property type="match status" value="1"/>
</dbReference>
<accession>A0ABP7VPG9</accession>
<keyword evidence="3" id="KW-0804">Transcription</keyword>
<dbReference type="GO" id="GO:0003677">
    <property type="term" value="F:DNA binding"/>
    <property type="evidence" value="ECO:0007669"/>
    <property type="project" value="UniProtKB-KW"/>
</dbReference>
<dbReference type="InterPro" id="IPR001387">
    <property type="entry name" value="Cro/C1-type_HTH"/>
</dbReference>
<dbReference type="PANTHER" id="PTHR30146">
    <property type="entry name" value="LACI-RELATED TRANSCRIPTIONAL REPRESSOR"/>
    <property type="match status" value="1"/>
</dbReference>
<evidence type="ECO:0000259" key="4">
    <source>
        <dbReference type="PROSITE" id="PS50932"/>
    </source>
</evidence>
<dbReference type="PANTHER" id="PTHR30146:SF109">
    <property type="entry name" value="HTH-TYPE TRANSCRIPTIONAL REGULATOR GALS"/>
    <property type="match status" value="1"/>
</dbReference>
<dbReference type="Pfam" id="PF00356">
    <property type="entry name" value="LacI"/>
    <property type="match status" value="1"/>
</dbReference>
<reference evidence="7" key="1">
    <citation type="journal article" date="2019" name="Int. J. Syst. Evol. Microbiol.">
        <title>The Global Catalogue of Microorganisms (GCM) 10K type strain sequencing project: providing services to taxonomists for standard genome sequencing and annotation.</title>
        <authorList>
            <consortium name="The Broad Institute Genomics Platform"/>
            <consortium name="The Broad Institute Genome Sequencing Center for Infectious Disease"/>
            <person name="Wu L."/>
            <person name="Ma J."/>
        </authorList>
    </citation>
    <scope>NUCLEOTIDE SEQUENCE [LARGE SCALE GENOMIC DNA]</scope>
    <source>
        <strain evidence="7">JCM 16702</strain>
    </source>
</reference>
<gene>
    <name evidence="6" type="ORF">GCM10022214_29030</name>
</gene>
<evidence type="ECO:0000256" key="2">
    <source>
        <dbReference type="ARBA" id="ARBA00023125"/>
    </source>
</evidence>